<feature type="domain" description="Tyr recombinase" evidence="3">
    <location>
        <begin position="344"/>
        <end position="581"/>
    </location>
</feature>
<dbReference type="Proteomes" id="UP001500523">
    <property type="component" value="Unassembled WGS sequence"/>
</dbReference>
<evidence type="ECO:0000313" key="5">
    <source>
        <dbReference type="Proteomes" id="UP001500523"/>
    </source>
</evidence>
<evidence type="ECO:0000313" key="4">
    <source>
        <dbReference type="EMBL" id="GAA3714487.1"/>
    </source>
</evidence>
<comment type="caution">
    <text evidence="4">The sequence shown here is derived from an EMBL/GenBank/DDBJ whole genome shotgun (WGS) entry which is preliminary data.</text>
</comment>
<keyword evidence="1" id="KW-0229">DNA integration</keyword>
<organism evidence="4 5">
    <name type="scientific">Sphingomonas cynarae</name>
    <dbReference type="NCBI Taxonomy" id="930197"/>
    <lineage>
        <taxon>Bacteria</taxon>
        <taxon>Pseudomonadati</taxon>
        <taxon>Pseudomonadota</taxon>
        <taxon>Alphaproteobacteria</taxon>
        <taxon>Sphingomonadales</taxon>
        <taxon>Sphingomonadaceae</taxon>
        <taxon>Sphingomonas</taxon>
    </lineage>
</organism>
<sequence length="896" mass="99881">MNMMGTIVAETAERGCIEVERRMGEMLWSAVRHGGLLDPTWWHAWSMGVQSSISIEGQILAVDMQPPRTEEKSSTLGRRWFADPLTKILIARWHRDGLIYDGRTPAAECMLLSVGGDEAHDILSGKFLRSARNAWAFRLPGLMLAFAKGEIPSESVPRPTWERALYGCHRPVVDMPSPTVAETKYPKPPLRRSLDGELAALTVRERDYQAGREAKVVRKAAAVLAIKRLPPQHRPLEQCLREWCVYVLEREKRGRHSIGYSPDTVARYLNALILLFAEWTSVAPIEAPVAELETAIIRYLDQTEGRRRVDGVKAVISFLRFRRAVGSAEALDIDLDEYAGEDQTAPDLLLPEDYTRASRALRQQGKADLALMLTLMYRAGLRVAEAAALRVGDVNVSDHHIELVVETNPARSLKTKTSRRILPLDVLLEHDERQLLLDRVRERKAASRFGVEAWLFGRATALSPPAEKNVTKGIGQCLIEIIGSSNIKPGHLRHSFASYLLATLLLPAEVEGAVVPRALRAVISPLRFERVADRLLGHGRLGAGALHAVSQLMGHTGPRTTLRSYCHLLDMSLGILCNRHVSLVPIEEARLLAATGVSAEARRKALSRVRPPFPVIAGDTHVRPTGADVTLWSPHAARKIADARLYASAFSRLSRQLARDLAADVTKAEPRGFQASAQKAVEEKQRKERKRQVVHCDRSYGVPWRAIEAAVMTPALVSTDESSTRMVERWRTSAGRLLPTTIGIVTVLPTSNELRQMIDRRLHLSRNLHRAERVALNQVITRWQRGYADIRLPRLQDAQAFVSLLVGVMGFAMQEVELSLTSVHGHGMTSEDIHRFMIDRTVRPRLAGRSGWRGSLVVRFRPVGVERPILAAQACRMALLILAIDLDARRPLTSTL</sequence>
<keyword evidence="5" id="KW-1185">Reference proteome</keyword>
<proteinExistence type="predicted"/>
<dbReference type="PROSITE" id="PS51898">
    <property type="entry name" value="TYR_RECOMBINASE"/>
    <property type="match status" value="1"/>
</dbReference>
<dbReference type="SUPFAM" id="SSF56349">
    <property type="entry name" value="DNA breaking-rejoining enzymes"/>
    <property type="match status" value="1"/>
</dbReference>
<dbReference type="InterPro" id="IPR002104">
    <property type="entry name" value="Integrase_catalytic"/>
</dbReference>
<name>A0ABP7E768_9SPHN</name>
<evidence type="ECO:0000256" key="2">
    <source>
        <dbReference type="ARBA" id="ARBA00023172"/>
    </source>
</evidence>
<dbReference type="InterPro" id="IPR050090">
    <property type="entry name" value="Tyrosine_recombinase_XerCD"/>
</dbReference>
<dbReference type="InterPro" id="IPR013762">
    <property type="entry name" value="Integrase-like_cat_sf"/>
</dbReference>
<dbReference type="EMBL" id="BAABBF010000005">
    <property type="protein sequence ID" value="GAA3714487.1"/>
    <property type="molecule type" value="Genomic_DNA"/>
</dbReference>
<dbReference type="Gene3D" id="1.10.443.10">
    <property type="entry name" value="Intergrase catalytic core"/>
    <property type="match status" value="1"/>
</dbReference>
<evidence type="ECO:0000256" key="1">
    <source>
        <dbReference type="ARBA" id="ARBA00022908"/>
    </source>
</evidence>
<dbReference type="PANTHER" id="PTHR30349">
    <property type="entry name" value="PHAGE INTEGRASE-RELATED"/>
    <property type="match status" value="1"/>
</dbReference>
<reference evidence="5" key="1">
    <citation type="journal article" date="2019" name="Int. J. Syst. Evol. Microbiol.">
        <title>The Global Catalogue of Microorganisms (GCM) 10K type strain sequencing project: providing services to taxonomists for standard genome sequencing and annotation.</title>
        <authorList>
            <consortium name="The Broad Institute Genomics Platform"/>
            <consortium name="The Broad Institute Genome Sequencing Center for Infectious Disease"/>
            <person name="Wu L."/>
            <person name="Ma J."/>
        </authorList>
    </citation>
    <scope>NUCLEOTIDE SEQUENCE [LARGE SCALE GENOMIC DNA]</scope>
    <source>
        <strain evidence="5">JCM 17498</strain>
    </source>
</reference>
<evidence type="ECO:0000259" key="3">
    <source>
        <dbReference type="PROSITE" id="PS51898"/>
    </source>
</evidence>
<keyword evidence="2" id="KW-0233">DNA recombination</keyword>
<dbReference type="Pfam" id="PF00589">
    <property type="entry name" value="Phage_integrase"/>
    <property type="match status" value="1"/>
</dbReference>
<gene>
    <name evidence="4" type="ORF">GCM10022268_24030</name>
</gene>
<accession>A0ABP7E768</accession>
<protein>
    <recommendedName>
        <fullName evidence="3">Tyr recombinase domain-containing protein</fullName>
    </recommendedName>
</protein>
<dbReference type="InterPro" id="IPR011010">
    <property type="entry name" value="DNA_brk_join_enz"/>
</dbReference>
<dbReference type="PANTHER" id="PTHR30349:SF64">
    <property type="entry name" value="PROPHAGE INTEGRASE INTD-RELATED"/>
    <property type="match status" value="1"/>
</dbReference>